<dbReference type="EMBL" id="MU128921">
    <property type="protein sequence ID" value="KAF9518889.1"/>
    <property type="molecule type" value="Genomic_DNA"/>
</dbReference>
<dbReference type="Proteomes" id="UP000886523">
    <property type="component" value="Unassembled WGS sequence"/>
</dbReference>
<feature type="transmembrane region" description="Helical" evidence="1">
    <location>
        <begin position="7"/>
        <end position="31"/>
    </location>
</feature>
<keyword evidence="1" id="KW-0472">Membrane</keyword>
<keyword evidence="1" id="KW-1133">Transmembrane helix</keyword>
<sequence>MPSRTLTAVWATLDFGLMVSGIVCIAFSFIWRAPNLVRDLTISHLDLNGGLILGIMLEIAFVISLFAITQPKPLTSGFRLFNWVLVADSIAIIVVGSIVWFYTLEERAEYQEVWLQQAVSTQIQLQDKFSCCGYFQGTNIALGGDFCSDIGAASSQPGCVNAITSAADYTLNNIFTTVYGFIAITLSLFLASVCQINKRLEEDRFRRIDEKRGGRGFV</sequence>
<evidence type="ECO:0000313" key="3">
    <source>
        <dbReference type="Proteomes" id="UP000886523"/>
    </source>
</evidence>
<comment type="caution">
    <text evidence="2">The sequence shown here is derived from an EMBL/GenBank/DDBJ whole genome shotgun (WGS) entry which is preliminary data.</text>
</comment>
<reference evidence="2" key="1">
    <citation type="journal article" date="2020" name="Nat. Commun.">
        <title>Large-scale genome sequencing of mycorrhizal fungi provides insights into the early evolution of symbiotic traits.</title>
        <authorList>
            <person name="Miyauchi S."/>
            <person name="Kiss E."/>
            <person name="Kuo A."/>
            <person name="Drula E."/>
            <person name="Kohler A."/>
            <person name="Sanchez-Garcia M."/>
            <person name="Morin E."/>
            <person name="Andreopoulos B."/>
            <person name="Barry K.W."/>
            <person name="Bonito G."/>
            <person name="Buee M."/>
            <person name="Carver A."/>
            <person name="Chen C."/>
            <person name="Cichocki N."/>
            <person name="Clum A."/>
            <person name="Culley D."/>
            <person name="Crous P.W."/>
            <person name="Fauchery L."/>
            <person name="Girlanda M."/>
            <person name="Hayes R.D."/>
            <person name="Keri Z."/>
            <person name="LaButti K."/>
            <person name="Lipzen A."/>
            <person name="Lombard V."/>
            <person name="Magnuson J."/>
            <person name="Maillard F."/>
            <person name="Murat C."/>
            <person name="Nolan M."/>
            <person name="Ohm R.A."/>
            <person name="Pangilinan J."/>
            <person name="Pereira M.F."/>
            <person name="Perotto S."/>
            <person name="Peter M."/>
            <person name="Pfister S."/>
            <person name="Riley R."/>
            <person name="Sitrit Y."/>
            <person name="Stielow J.B."/>
            <person name="Szollosi G."/>
            <person name="Zifcakova L."/>
            <person name="Stursova M."/>
            <person name="Spatafora J.W."/>
            <person name="Tedersoo L."/>
            <person name="Vaario L.M."/>
            <person name="Yamada A."/>
            <person name="Yan M."/>
            <person name="Wang P."/>
            <person name="Xu J."/>
            <person name="Bruns T."/>
            <person name="Baldrian P."/>
            <person name="Vilgalys R."/>
            <person name="Dunand C."/>
            <person name="Henrissat B."/>
            <person name="Grigoriev I.V."/>
            <person name="Hibbett D."/>
            <person name="Nagy L.G."/>
            <person name="Martin F.M."/>
        </authorList>
    </citation>
    <scope>NUCLEOTIDE SEQUENCE</scope>
    <source>
        <strain evidence="2">UP504</strain>
    </source>
</reference>
<name>A0A9P6E147_9AGAM</name>
<keyword evidence="1" id="KW-0812">Transmembrane</keyword>
<accession>A0A9P6E147</accession>
<evidence type="ECO:0000313" key="2">
    <source>
        <dbReference type="EMBL" id="KAF9518889.1"/>
    </source>
</evidence>
<feature type="transmembrane region" description="Helical" evidence="1">
    <location>
        <begin position="51"/>
        <end position="68"/>
    </location>
</feature>
<organism evidence="2 3">
    <name type="scientific">Hydnum rufescens UP504</name>
    <dbReference type="NCBI Taxonomy" id="1448309"/>
    <lineage>
        <taxon>Eukaryota</taxon>
        <taxon>Fungi</taxon>
        <taxon>Dikarya</taxon>
        <taxon>Basidiomycota</taxon>
        <taxon>Agaricomycotina</taxon>
        <taxon>Agaricomycetes</taxon>
        <taxon>Cantharellales</taxon>
        <taxon>Hydnaceae</taxon>
        <taxon>Hydnum</taxon>
    </lineage>
</organism>
<proteinExistence type="predicted"/>
<evidence type="ECO:0008006" key="4">
    <source>
        <dbReference type="Google" id="ProtNLM"/>
    </source>
</evidence>
<feature type="transmembrane region" description="Helical" evidence="1">
    <location>
        <begin position="80"/>
        <end position="102"/>
    </location>
</feature>
<evidence type="ECO:0000256" key="1">
    <source>
        <dbReference type="SAM" id="Phobius"/>
    </source>
</evidence>
<gene>
    <name evidence="2" type="ORF">BS47DRAFT_1289031</name>
</gene>
<protein>
    <recommendedName>
        <fullName evidence="4">Tetraspanin</fullName>
    </recommendedName>
</protein>
<feature type="transmembrane region" description="Helical" evidence="1">
    <location>
        <begin position="178"/>
        <end position="197"/>
    </location>
</feature>
<keyword evidence="3" id="KW-1185">Reference proteome</keyword>
<dbReference type="OrthoDB" id="2279611at2759"/>
<dbReference type="AlphaFoldDB" id="A0A9P6E147"/>